<dbReference type="HOGENOM" id="CLU_001325_1_0_3"/>
<keyword evidence="1" id="KW-0472">Membrane</keyword>
<dbReference type="Gene3D" id="2.160.20.10">
    <property type="entry name" value="Single-stranded right-handed beta-helix, Pectin lyase-like"/>
    <property type="match status" value="4"/>
</dbReference>
<dbReference type="STRING" id="1173027.Mic7113_4574"/>
<dbReference type="eggNOG" id="COG3210">
    <property type="taxonomic scope" value="Bacteria"/>
</dbReference>
<dbReference type="SUPFAM" id="SSF51126">
    <property type="entry name" value="Pectin lyase-like"/>
    <property type="match status" value="4"/>
</dbReference>
<keyword evidence="4" id="KW-1185">Reference proteome</keyword>
<keyword evidence="1" id="KW-0812">Transmembrane</keyword>
<protein>
    <submittedName>
        <fullName evidence="3">Filamentous hemagglutinin family N-terminal domain protein</fullName>
    </submittedName>
</protein>
<organism evidence="3 4">
    <name type="scientific">Allocoleopsis franciscana PCC 7113</name>
    <dbReference type="NCBI Taxonomy" id="1173027"/>
    <lineage>
        <taxon>Bacteria</taxon>
        <taxon>Bacillati</taxon>
        <taxon>Cyanobacteriota</taxon>
        <taxon>Cyanophyceae</taxon>
        <taxon>Coleofasciculales</taxon>
        <taxon>Coleofasciculaceae</taxon>
        <taxon>Allocoleopsis</taxon>
        <taxon>Allocoleopsis franciscana</taxon>
    </lineage>
</organism>
<evidence type="ECO:0000256" key="1">
    <source>
        <dbReference type="SAM" id="Phobius"/>
    </source>
</evidence>
<dbReference type="NCBIfam" id="TIGR01901">
    <property type="entry name" value="adhes_NPXG"/>
    <property type="match status" value="1"/>
</dbReference>
<evidence type="ECO:0000259" key="2">
    <source>
        <dbReference type="SMART" id="SM00912"/>
    </source>
</evidence>
<dbReference type="InterPro" id="IPR008638">
    <property type="entry name" value="FhaB/CdiA-like_TPS"/>
</dbReference>
<dbReference type="RefSeq" id="WP_015184392.1">
    <property type="nucleotide sequence ID" value="NC_019738.1"/>
</dbReference>
<sequence>MSINSRAKNEENGSANLTDYLSIFILNRAIFLLINFLLGGAIASLGNPTLAQIIPDATLGAEPSVVTPLDDLGLPIDEIDGGATRGTNLFHSFLAFNVEADRGAYFYSPAGIQNILARVTGGNPSRILGLVGTFGDSTANLFLINPNGIIFGPNAQLDVESSFVATTANSLVFENGLAFSATAPQSPPLLTINVPLGLQYGGNARSIETQGSRLQVLEGKTLALVGGNLQLNRTLLEAPEGRVELAGVSDSGTIGLEVNNSSLRLNVPEAIARTDVSVNGSVIRSLGDGGSITIYADNLTIDRSSVRAGFDADFGFNGTQAGDITLDAIGEVNIGQGSIVANSVLPDSTGNSGNVNIKATFVSLTDNAQIGAITFGQGNAGKILIEAKDSVSLTGNTSIRSNVGSDAEGNGGDINIQTPLLSLTDGADLSTSTFGQGDSGNITVQANESILLVNGRIYSAVREGSIGKGGKINIQTNSLSLSEGSALDSSVEEGGIGSGGDINLSVGSLSLTDNSVLFADTAGQGNAGTITVRANDFISLTSSKIYSNVDFGANGQAGNIDIQTGYLSLVDGSRISNSTFGTGNAGSIFVQANDSISLIGDTSAIISGVAWEAQGNGGDIQLAAKSLWLTNGAQLFAATFGAGNSGNIAINISDTVNLSGVGSTTGFSSGLLTNTEEGAGGQGGDIRVTTSTLRVSDGAVLSAVSRSSFKGGNINVDANTLEVTNGGQLLTTAFSSGDAGNITVNTSDRVILAGNDSTFTARLAQFDQVDTDGSASGLFARTEGTGAAGNVIVNTPLLTVQDTAQVSASTSGGTGGSIAVTANRFEAINGGQLRTTTAGSNQAGNITLRVHEDVTLAGSDSGLFANTERGSIGNGGSILISNPKTMVIREGASVAVDSQGAGEGGNIQIQAGAITLNNNASISAETASNAGGGITLQVQDLLLMRHGSRISTTAGTAQAGGDGGNIAIDAQFILAVPKENSDITANAFTGRGGNINITTQGIYGLQFRPLLTPLSDITASSEFGVNGTVQIITPDVDPSQGLVNLPIEPVNVEVAQGCQAAEQQGAVEFFDTGRGGLAPNPYEPISSSDIWEDVPSATQGTELEARAVPVSAALATPPDQIVEAQGWRINQKGEVVLVAEVPITGTQRRCRLR</sequence>
<dbReference type="AlphaFoldDB" id="K9WKB8"/>
<dbReference type="SMART" id="SM00912">
    <property type="entry name" value="Haemagg_act"/>
    <property type="match status" value="1"/>
</dbReference>
<feature type="transmembrane region" description="Helical" evidence="1">
    <location>
        <begin position="20"/>
        <end position="45"/>
    </location>
</feature>
<dbReference type="InterPro" id="IPR012334">
    <property type="entry name" value="Pectin_lyas_fold"/>
</dbReference>
<reference evidence="3 4" key="1">
    <citation type="submission" date="2012-06" db="EMBL/GenBank/DDBJ databases">
        <title>Finished chromosome of genome of Microcoleus sp. PCC 7113.</title>
        <authorList>
            <consortium name="US DOE Joint Genome Institute"/>
            <person name="Gugger M."/>
            <person name="Coursin T."/>
            <person name="Rippka R."/>
            <person name="Tandeau De Marsac N."/>
            <person name="Huntemann M."/>
            <person name="Wei C.-L."/>
            <person name="Han J."/>
            <person name="Detter J.C."/>
            <person name="Han C."/>
            <person name="Tapia R."/>
            <person name="Chen A."/>
            <person name="Kyrpides N."/>
            <person name="Mavromatis K."/>
            <person name="Markowitz V."/>
            <person name="Szeto E."/>
            <person name="Ivanova N."/>
            <person name="Pagani I."/>
            <person name="Pati A."/>
            <person name="Goodwin L."/>
            <person name="Nordberg H.P."/>
            <person name="Cantor M.N."/>
            <person name="Hua S.X."/>
            <person name="Woyke T."/>
            <person name="Kerfeld C.A."/>
        </authorList>
    </citation>
    <scope>NUCLEOTIDE SEQUENCE [LARGE SCALE GENOMIC DNA]</scope>
    <source>
        <strain evidence="3 4">PCC 7113</strain>
    </source>
</reference>
<dbReference type="PATRIC" id="fig|1173027.3.peg.5061"/>
<evidence type="ECO:0000313" key="3">
    <source>
        <dbReference type="EMBL" id="AFZ20256.1"/>
    </source>
</evidence>
<dbReference type="InterPro" id="IPR011050">
    <property type="entry name" value="Pectin_lyase_fold/virulence"/>
</dbReference>
<dbReference type="EMBL" id="CP003630">
    <property type="protein sequence ID" value="AFZ20256.1"/>
    <property type="molecule type" value="Genomic_DNA"/>
</dbReference>
<dbReference type="Proteomes" id="UP000010471">
    <property type="component" value="Chromosome"/>
</dbReference>
<evidence type="ECO:0000313" key="4">
    <source>
        <dbReference type="Proteomes" id="UP000010471"/>
    </source>
</evidence>
<gene>
    <name evidence="3" type="ORF">Mic7113_4574</name>
</gene>
<accession>K9WKB8</accession>
<proteinExistence type="predicted"/>
<keyword evidence="1" id="KW-1133">Transmembrane helix</keyword>
<dbReference type="Pfam" id="PF05860">
    <property type="entry name" value="TPS"/>
    <property type="match status" value="1"/>
</dbReference>
<name>K9WKB8_9CYAN</name>
<feature type="domain" description="Filamentous haemagglutinin FhaB/tRNA nuclease CdiA-like TPS" evidence="2">
    <location>
        <begin position="71"/>
        <end position="174"/>
    </location>
</feature>
<dbReference type="KEGG" id="mic:Mic7113_4574"/>